<keyword evidence="4" id="KW-1185">Reference proteome</keyword>
<dbReference type="Proteomes" id="UP000236893">
    <property type="component" value="Unassembled WGS sequence"/>
</dbReference>
<protein>
    <submittedName>
        <fullName evidence="3">CBS domain-containing protein</fullName>
    </submittedName>
</protein>
<evidence type="ECO:0000313" key="4">
    <source>
        <dbReference type="Proteomes" id="UP000236893"/>
    </source>
</evidence>
<feature type="domain" description="CBS" evidence="2">
    <location>
        <begin position="7"/>
        <end position="65"/>
    </location>
</feature>
<feature type="domain" description="CBS" evidence="2">
    <location>
        <begin position="67"/>
        <end position="123"/>
    </location>
</feature>
<keyword evidence="1" id="KW-0129">CBS domain</keyword>
<proteinExistence type="predicted"/>
<name>A0A2S5A727_9SPHI</name>
<organism evidence="3 4">
    <name type="scientific">Solitalea longa</name>
    <dbReference type="NCBI Taxonomy" id="2079460"/>
    <lineage>
        <taxon>Bacteria</taxon>
        <taxon>Pseudomonadati</taxon>
        <taxon>Bacteroidota</taxon>
        <taxon>Sphingobacteriia</taxon>
        <taxon>Sphingobacteriales</taxon>
        <taxon>Sphingobacteriaceae</taxon>
        <taxon>Solitalea</taxon>
    </lineage>
</organism>
<dbReference type="RefSeq" id="WP_103787554.1">
    <property type="nucleotide sequence ID" value="NZ_PQVF01000002.1"/>
</dbReference>
<dbReference type="Gene3D" id="3.10.580.10">
    <property type="entry name" value="CBS-domain"/>
    <property type="match status" value="1"/>
</dbReference>
<reference evidence="3 4" key="1">
    <citation type="submission" date="2018-01" db="EMBL/GenBank/DDBJ databases">
        <authorList>
            <person name="Gaut B.S."/>
            <person name="Morton B.R."/>
            <person name="Clegg M.T."/>
            <person name="Duvall M.R."/>
        </authorList>
    </citation>
    <scope>NUCLEOTIDE SEQUENCE [LARGE SCALE GENOMIC DNA]</scope>
    <source>
        <strain evidence="3 4">HR-AV</strain>
    </source>
</reference>
<dbReference type="Pfam" id="PF00571">
    <property type="entry name" value="CBS"/>
    <property type="match status" value="2"/>
</dbReference>
<dbReference type="SMART" id="SM00116">
    <property type="entry name" value="CBS"/>
    <property type="match status" value="2"/>
</dbReference>
<evidence type="ECO:0000313" key="3">
    <source>
        <dbReference type="EMBL" id="POY38324.1"/>
    </source>
</evidence>
<dbReference type="OrthoDB" id="1523762at2"/>
<evidence type="ECO:0000256" key="1">
    <source>
        <dbReference type="PROSITE-ProRule" id="PRU00703"/>
    </source>
</evidence>
<accession>A0A2S5A727</accession>
<sequence length="220" mass="24520">MVAAHFVSDFIPPLRTSDSAQKALERMAEFRVSHLPIVNESEFLGLISDHDIAELVDLNEPIGSSSLSTTFQSVNEDQHMYDVVRLIHEQKLSLVPVIDHTNQYKGVITLTTLAEYAATLTAVESPGGIVILELGVRDFSLAEVSRIVESDGALVLSSYVKTFSDSTKLELTIKVNKTDLTGILSSFQRFNYHVKASYSQVSHSDDTMDRFDSFMHYLNM</sequence>
<dbReference type="InterPro" id="IPR046342">
    <property type="entry name" value="CBS_dom_sf"/>
</dbReference>
<dbReference type="SUPFAM" id="SSF54631">
    <property type="entry name" value="CBS-domain pair"/>
    <property type="match status" value="1"/>
</dbReference>
<comment type="caution">
    <text evidence="3">The sequence shown here is derived from an EMBL/GenBank/DDBJ whole genome shotgun (WGS) entry which is preliminary data.</text>
</comment>
<dbReference type="InterPro" id="IPR000644">
    <property type="entry name" value="CBS_dom"/>
</dbReference>
<dbReference type="CDD" id="cd17783">
    <property type="entry name" value="CBS_pair_bac"/>
    <property type="match status" value="1"/>
</dbReference>
<dbReference type="PROSITE" id="PS51371">
    <property type="entry name" value="CBS"/>
    <property type="match status" value="2"/>
</dbReference>
<dbReference type="EMBL" id="PQVF01000002">
    <property type="protein sequence ID" value="POY38324.1"/>
    <property type="molecule type" value="Genomic_DNA"/>
</dbReference>
<gene>
    <name evidence="3" type="ORF">C3K47_02695</name>
</gene>
<evidence type="ECO:0000259" key="2">
    <source>
        <dbReference type="PROSITE" id="PS51371"/>
    </source>
</evidence>
<dbReference type="AlphaFoldDB" id="A0A2S5A727"/>